<accession>A0A142CTY7</accession>
<name>A0A142CTY7_9EURY</name>
<dbReference type="SUPFAM" id="SSF103190">
    <property type="entry name" value="Sensory domain-like"/>
    <property type="match status" value="1"/>
</dbReference>
<evidence type="ECO:0000259" key="13">
    <source>
        <dbReference type="PROSITE" id="PS50885"/>
    </source>
</evidence>
<dbReference type="GO" id="GO:0007165">
    <property type="term" value="P:signal transduction"/>
    <property type="evidence" value="ECO:0007669"/>
    <property type="project" value="UniProtKB-KW"/>
</dbReference>
<dbReference type="RefSeq" id="WP_062387876.1">
    <property type="nucleotide sequence ID" value="NZ_CP014750.1"/>
</dbReference>
<dbReference type="Pfam" id="PF02743">
    <property type="entry name" value="dCache_1"/>
    <property type="match status" value="1"/>
</dbReference>
<keyword evidence="15" id="KW-1185">Reference proteome</keyword>
<dbReference type="SUPFAM" id="SSF58104">
    <property type="entry name" value="Methyl-accepting chemotaxis protein (MCP) signaling domain"/>
    <property type="match status" value="1"/>
</dbReference>
<sequence length="742" mass="82053">MRFRQRIYLSIIGTLTVIMLIMAVLQVRAISRMGSTVEETMRPALVDQAEHTALLESEKNSKEIDRVLYALSMLSHSYAKSIAKEYSVDLYIPGYTDSPTFWNYVEKVLQDLKNSDDKIINVYYADFRGRLKIVPPAELPEEFNATKTSWYRRAVEEGPFWMDPYRDMITNKTIVSYIVPIKYGGKVKGVLGVDIDVSSVEDEILNAKLGESGYSFAVSSNGTVIIHPNKSLVGKLNIFEDPSYSELSKALSGSDRGVFEATLNGRDMLVAFSRSDVSGWIIVSVVPKEEMMASLLNALDRARKEASKSLILGLLTSLAVGIVLALLNIKYLRDSLKPIEKLTTAAELIAEGRLEEAKRHVSSIDYPYRDDEIGKLLTAFEAISKDVIGTLNGVIARLQDMAEGRLNYALDENARGDLQNIILALRETSAKMRALIGNIREIGLELDRQADALAKIAENVGHSMDQVGEAVEQVSIEAQREQENINEITEGMRVVSSITEETVDTMNEFESAVGEVIRIAEEGRNKGELALKDVESIKRSMHFIDEAVKAVSEMSRKIGEITQAISGIAEQTNLLALNAAIEAARAGEAGKGFAVVAQEIRSLAEDSKQAAETINRIIAEMEEKVQKAVEETQRGVNTVSRSTQGLQESLGYLGHIAEMISSVGSRVSEVKEQAERTREEVEKALKALENLAASAEETTASAEEVSSAMQEQRAEIETLTEEARKLREIARALRQNVEQFQL</sequence>
<evidence type="ECO:0000256" key="9">
    <source>
        <dbReference type="PROSITE-ProRule" id="PRU00284"/>
    </source>
</evidence>
<dbReference type="GO" id="GO:0006935">
    <property type="term" value="P:chemotaxis"/>
    <property type="evidence" value="ECO:0007669"/>
    <property type="project" value="UniProtKB-KW"/>
</dbReference>
<dbReference type="Gene3D" id="6.10.340.10">
    <property type="match status" value="1"/>
</dbReference>
<dbReference type="OrthoDB" id="342253at2157"/>
<keyword evidence="2" id="KW-1003">Cell membrane</keyword>
<dbReference type="GO" id="GO:0005886">
    <property type="term" value="C:plasma membrane"/>
    <property type="evidence" value="ECO:0007669"/>
    <property type="project" value="UniProtKB-SubCell"/>
</dbReference>
<dbReference type="PANTHER" id="PTHR32089:SF112">
    <property type="entry name" value="LYSOZYME-LIKE PROTEIN-RELATED"/>
    <property type="match status" value="1"/>
</dbReference>
<evidence type="ECO:0000256" key="6">
    <source>
        <dbReference type="ARBA" id="ARBA00023136"/>
    </source>
</evidence>
<dbReference type="CDD" id="cd12912">
    <property type="entry name" value="PDC2_MCP_like"/>
    <property type="match status" value="1"/>
</dbReference>
<organism evidence="14 15">
    <name type="scientific">Thermococcus peptonophilus</name>
    <dbReference type="NCBI Taxonomy" id="53952"/>
    <lineage>
        <taxon>Archaea</taxon>
        <taxon>Methanobacteriati</taxon>
        <taxon>Methanobacteriota</taxon>
        <taxon>Thermococci</taxon>
        <taxon>Thermococcales</taxon>
        <taxon>Thermococcaceae</taxon>
        <taxon>Thermococcus</taxon>
    </lineage>
</organism>
<evidence type="ECO:0000256" key="7">
    <source>
        <dbReference type="ARBA" id="ARBA00023224"/>
    </source>
</evidence>
<keyword evidence="3" id="KW-0145">Chemotaxis</keyword>
<evidence type="ECO:0000313" key="14">
    <source>
        <dbReference type="EMBL" id="AMQ18239.1"/>
    </source>
</evidence>
<feature type="transmembrane region" description="Helical" evidence="11">
    <location>
        <begin position="6"/>
        <end position="25"/>
    </location>
</feature>
<dbReference type="PROSITE" id="PS50885">
    <property type="entry name" value="HAMP"/>
    <property type="match status" value="1"/>
</dbReference>
<dbReference type="GeneID" id="27139515"/>
<evidence type="ECO:0000256" key="8">
    <source>
        <dbReference type="ARBA" id="ARBA00029447"/>
    </source>
</evidence>
<feature type="domain" description="Methyl-accepting transducer" evidence="12">
    <location>
        <begin position="456"/>
        <end position="706"/>
    </location>
</feature>
<feature type="coiled-coil region" evidence="10">
    <location>
        <begin position="604"/>
        <end position="631"/>
    </location>
</feature>
<feature type="coiled-coil region" evidence="10">
    <location>
        <begin position="667"/>
        <end position="736"/>
    </location>
</feature>
<protein>
    <recommendedName>
        <fullName evidence="16">Chemotaxis protein</fullName>
    </recommendedName>
</protein>
<dbReference type="KEGG" id="tpep:A0127_03175"/>
<evidence type="ECO:0008006" key="16">
    <source>
        <dbReference type="Google" id="ProtNLM"/>
    </source>
</evidence>
<dbReference type="SMART" id="SM00283">
    <property type="entry name" value="MA"/>
    <property type="match status" value="1"/>
</dbReference>
<evidence type="ECO:0000256" key="1">
    <source>
        <dbReference type="ARBA" id="ARBA00004651"/>
    </source>
</evidence>
<dbReference type="Pfam" id="PF00015">
    <property type="entry name" value="MCPsignal"/>
    <property type="match status" value="1"/>
</dbReference>
<dbReference type="PROSITE" id="PS50111">
    <property type="entry name" value="CHEMOTAXIS_TRANSDUC_2"/>
    <property type="match status" value="1"/>
</dbReference>
<dbReference type="InterPro" id="IPR004089">
    <property type="entry name" value="MCPsignal_dom"/>
</dbReference>
<evidence type="ECO:0000256" key="11">
    <source>
        <dbReference type="SAM" id="Phobius"/>
    </source>
</evidence>
<evidence type="ECO:0000313" key="15">
    <source>
        <dbReference type="Proteomes" id="UP000073604"/>
    </source>
</evidence>
<keyword evidence="7 9" id="KW-0807">Transducer</keyword>
<dbReference type="InterPro" id="IPR033479">
    <property type="entry name" value="dCache_1"/>
</dbReference>
<evidence type="ECO:0000256" key="3">
    <source>
        <dbReference type="ARBA" id="ARBA00022500"/>
    </source>
</evidence>
<reference evidence="15" key="1">
    <citation type="submission" date="2016-03" db="EMBL/GenBank/DDBJ databases">
        <authorList>
            <person name="Oger P.M."/>
        </authorList>
    </citation>
    <scope>NUCLEOTIDE SEQUENCE [LARGE SCALE GENOMIC DNA]</scope>
    <source>
        <strain evidence="15">OG-1</strain>
    </source>
</reference>
<keyword evidence="4 11" id="KW-0812">Transmembrane</keyword>
<comment type="subcellular location">
    <subcellularLocation>
        <location evidence="1">Cell membrane</location>
        <topology evidence="1">Multi-pass membrane protein</topology>
    </subcellularLocation>
</comment>
<evidence type="ECO:0000256" key="4">
    <source>
        <dbReference type="ARBA" id="ARBA00022692"/>
    </source>
</evidence>
<dbReference type="CDD" id="cd06225">
    <property type="entry name" value="HAMP"/>
    <property type="match status" value="1"/>
</dbReference>
<dbReference type="AlphaFoldDB" id="A0A142CTY7"/>
<evidence type="ECO:0000256" key="2">
    <source>
        <dbReference type="ARBA" id="ARBA00022475"/>
    </source>
</evidence>
<dbReference type="PANTHER" id="PTHR32089">
    <property type="entry name" value="METHYL-ACCEPTING CHEMOTAXIS PROTEIN MCPB"/>
    <property type="match status" value="1"/>
</dbReference>
<dbReference type="Gene3D" id="1.10.287.950">
    <property type="entry name" value="Methyl-accepting chemotaxis protein"/>
    <property type="match status" value="1"/>
</dbReference>
<comment type="similarity">
    <text evidence="8">Belongs to the methyl-accepting chemotaxis (MCP) protein family.</text>
</comment>
<dbReference type="Proteomes" id="UP000073604">
    <property type="component" value="Chromosome"/>
</dbReference>
<feature type="domain" description="HAMP" evidence="13">
    <location>
        <begin position="333"/>
        <end position="392"/>
    </location>
</feature>
<evidence type="ECO:0000256" key="5">
    <source>
        <dbReference type="ARBA" id="ARBA00022989"/>
    </source>
</evidence>
<dbReference type="STRING" id="53952.A0127_03175"/>
<dbReference type="InterPro" id="IPR029151">
    <property type="entry name" value="Sensor-like_sf"/>
</dbReference>
<evidence type="ECO:0000256" key="10">
    <source>
        <dbReference type="SAM" id="Coils"/>
    </source>
</evidence>
<dbReference type="Gene3D" id="3.30.450.20">
    <property type="entry name" value="PAS domain"/>
    <property type="match status" value="2"/>
</dbReference>
<dbReference type="CDD" id="cd12913">
    <property type="entry name" value="PDC1_MCP_like"/>
    <property type="match status" value="1"/>
</dbReference>
<keyword evidence="6 11" id="KW-0472">Membrane</keyword>
<keyword evidence="10" id="KW-0175">Coiled coil</keyword>
<dbReference type="EMBL" id="CP014750">
    <property type="protein sequence ID" value="AMQ18239.1"/>
    <property type="molecule type" value="Genomic_DNA"/>
</dbReference>
<keyword evidence="5 11" id="KW-1133">Transmembrane helix</keyword>
<evidence type="ECO:0000259" key="12">
    <source>
        <dbReference type="PROSITE" id="PS50111"/>
    </source>
</evidence>
<dbReference type="InterPro" id="IPR003660">
    <property type="entry name" value="HAMP_dom"/>
</dbReference>
<gene>
    <name evidence="14" type="ORF">A0127_03175</name>
</gene>
<proteinExistence type="inferred from homology"/>
<dbReference type="Pfam" id="PF00672">
    <property type="entry name" value="HAMP"/>
    <property type="match status" value="1"/>
</dbReference>